<dbReference type="InterPro" id="IPR011009">
    <property type="entry name" value="Kinase-like_dom_sf"/>
</dbReference>
<dbReference type="PROSITE" id="PS50011">
    <property type="entry name" value="PROTEIN_KINASE_DOM"/>
    <property type="match status" value="1"/>
</dbReference>
<feature type="compositionally biased region" description="Basic residues" evidence="2">
    <location>
        <begin position="110"/>
        <end position="123"/>
    </location>
</feature>
<dbReference type="Pfam" id="PF12330">
    <property type="entry name" value="Haspin_kinase"/>
    <property type="match status" value="1"/>
</dbReference>
<keyword evidence="1" id="KW-0547">Nucleotide-binding</keyword>
<dbReference type="GO" id="GO:0072354">
    <property type="term" value="F:histone H3T3 kinase activity"/>
    <property type="evidence" value="ECO:0007669"/>
    <property type="project" value="TreeGrafter"/>
</dbReference>
<comment type="caution">
    <text evidence="4">The sequence shown here is derived from an EMBL/GenBank/DDBJ whole genome shotgun (WGS) entry which is preliminary data.</text>
</comment>
<feature type="compositionally biased region" description="Polar residues" evidence="2">
    <location>
        <begin position="509"/>
        <end position="531"/>
    </location>
</feature>
<evidence type="ECO:0000256" key="2">
    <source>
        <dbReference type="SAM" id="MobiDB-lite"/>
    </source>
</evidence>
<dbReference type="Gene3D" id="3.30.200.20">
    <property type="entry name" value="Phosphorylase Kinase, domain 1"/>
    <property type="match status" value="1"/>
</dbReference>
<dbReference type="GO" id="GO:0005524">
    <property type="term" value="F:ATP binding"/>
    <property type="evidence" value="ECO:0007669"/>
    <property type="project" value="UniProtKB-UniRule"/>
</dbReference>
<evidence type="ECO:0000313" key="5">
    <source>
        <dbReference type="Proteomes" id="UP000327493"/>
    </source>
</evidence>
<dbReference type="SUPFAM" id="SSF56112">
    <property type="entry name" value="Protein kinase-like (PK-like)"/>
    <property type="match status" value="1"/>
</dbReference>
<keyword evidence="5" id="KW-1185">Reference proteome</keyword>
<dbReference type="Proteomes" id="UP000327493">
    <property type="component" value="Chromosome 2"/>
</dbReference>
<protein>
    <recommendedName>
        <fullName evidence="3">Protein kinase domain-containing protein</fullName>
    </recommendedName>
</protein>
<dbReference type="GO" id="GO:0035556">
    <property type="term" value="P:intracellular signal transduction"/>
    <property type="evidence" value="ECO:0007669"/>
    <property type="project" value="TreeGrafter"/>
</dbReference>
<dbReference type="EMBL" id="VOFY01000002">
    <property type="protein sequence ID" value="KAA8594828.1"/>
    <property type="molecule type" value="Genomic_DNA"/>
</dbReference>
<dbReference type="AlphaFoldDB" id="A0A5J5DNR0"/>
<organism evidence="4 5">
    <name type="scientific">Etheostoma spectabile</name>
    <name type="common">orangethroat darter</name>
    <dbReference type="NCBI Taxonomy" id="54343"/>
    <lineage>
        <taxon>Eukaryota</taxon>
        <taxon>Metazoa</taxon>
        <taxon>Chordata</taxon>
        <taxon>Craniata</taxon>
        <taxon>Vertebrata</taxon>
        <taxon>Euteleostomi</taxon>
        <taxon>Actinopterygii</taxon>
        <taxon>Neopterygii</taxon>
        <taxon>Teleostei</taxon>
        <taxon>Neoteleostei</taxon>
        <taxon>Acanthomorphata</taxon>
        <taxon>Eupercaria</taxon>
        <taxon>Perciformes</taxon>
        <taxon>Percoidei</taxon>
        <taxon>Percidae</taxon>
        <taxon>Etheostomatinae</taxon>
        <taxon>Etheostoma</taxon>
    </lineage>
</organism>
<proteinExistence type="predicted"/>
<dbReference type="InterPro" id="IPR017441">
    <property type="entry name" value="Protein_kinase_ATP_BS"/>
</dbReference>
<feature type="binding site" evidence="1">
    <location>
        <position position="864"/>
    </location>
    <ligand>
        <name>ATP</name>
        <dbReference type="ChEBI" id="CHEBI:30616"/>
    </ligand>
</feature>
<dbReference type="InterPro" id="IPR000719">
    <property type="entry name" value="Prot_kinase_dom"/>
</dbReference>
<dbReference type="GO" id="GO:0005634">
    <property type="term" value="C:nucleus"/>
    <property type="evidence" value="ECO:0007669"/>
    <property type="project" value="TreeGrafter"/>
</dbReference>
<feature type="compositionally biased region" description="Basic and acidic residues" evidence="2">
    <location>
        <begin position="611"/>
        <end position="620"/>
    </location>
</feature>
<gene>
    <name evidence="4" type="ORF">FQN60_011963</name>
</gene>
<dbReference type="FunFam" id="3.30.200.20:FF:000409">
    <property type="entry name" value="serine/threonine-protein kinase haspin"/>
    <property type="match status" value="1"/>
</dbReference>
<feature type="region of interest" description="Disordered" evidence="2">
    <location>
        <begin position="425"/>
        <end position="458"/>
    </location>
</feature>
<accession>A0A5J5DNR0</accession>
<feature type="compositionally biased region" description="Basic residues" evidence="2">
    <location>
        <begin position="64"/>
        <end position="73"/>
    </location>
</feature>
<feature type="region of interest" description="Disordered" evidence="2">
    <location>
        <begin position="601"/>
        <end position="689"/>
    </location>
</feature>
<feature type="compositionally biased region" description="Basic residues" evidence="2">
    <location>
        <begin position="659"/>
        <end position="674"/>
    </location>
</feature>
<reference evidence="4 5" key="1">
    <citation type="submission" date="2019-08" db="EMBL/GenBank/DDBJ databases">
        <title>A chromosome-level genome assembly, high-density linkage maps, and genome scans reveal the genomic architecture of hybrid incompatibilities underlying speciation via character displacement in darters (Percidae: Etheostominae).</title>
        <authorList>
            <person name="Moran R.L."/>
            <person name="Catchen J.M."/>
            <person name="Fuller R.C."/>
        </authorList>
    </citation>
    <scope>NUCLEOTIDE SEQUENCE [LARGE SCALE GENOMIC DNA]</scope>
    <source>
        <strain evidence="4">EspeVRDwgs_2016</strain>
        <tissue evidence="4">Muscle</tissue>
    </source>
</reference>
<dbReference type="PANTHER" id="PTHR24419:SF18">
    <property type="entry name" value="SERINE_THREONINE-PROTEIN KINASE HASPIN"/>
    <property type="match status" value="1"/>
</dbReference>
<feature type="region of interest" description="Disordered" evidence="2">
    <location>
        <begin position="27"/>
        <end position="123"/>
    </location>
</feature>
<evidence type="ECO:0000259" key="3">
    <source>
        <dbReference type="PROSITE" id="PS50011"/>
    </source>
</evidence>
<feature type="domain" description="Protein kinase" evidence="3">
    <location>
        <begin position="836"/>
        <end position="995"/>
    </location>
</feature>
<sequence length="995" mass="108469">MKPLKPLFLKTYGKERRKLSAWISPENRKQAFDSTCSTDGDMSVFEPAKPPMSRGRKTSVASRRALRPAKKRAMLCLAEKSSSSDEETPTPPSCPRPVQQSKTTRERRTGVARRRAGGPGKKKAILCLTDTSIDEENIAPFCPQPAQQSKTSRHAAATKPQLPNSTFSMLNSSDDFTSGGLTARRILRARRVPPSNVVSSAENSMNAAGTAGFAINPFREISPNELTDQSLGPCPRKPIFCSTPSAGSFSKGPRLKPLSINDQSSTPLSMSVSCIGVFSTFQEDVDSPGQRISAPRSAPPIGHLSGEKLLSSLGKQEPDLQPRITNKTSSCSVEAKSYGEDTKSKYAEKLPSLSLLSTDERKRRSHFVSAAGGSGWLTEALKEKCLTEHCSVQLERLDSIIVSQLCSQTTYSSCLERSSSAHCQQTSEQPLSVDSSIGSQSANNSPSAEHSSIQESMAQPESLLCAESTYHKDSSVESIMGTQLPANSSVQTPFAVALKDKSLTKKCTGQLQKNSLSPQNSDPNKSGNDYTHNIEEPENLTSYSPIAPTLSKDPETEERAALLTKTLKEKCLTDKAIVGVKRVTFSQLKEILQLKDTFKVPTDASDSASEDQTKNNHQSESDTYPCNEINMKKKGSTSSENNVASDKEELKNSSNISSKGKKTHLAPKEKKRRSTSTDRPGTTRKACVSGLSVSRWKNKSSASTHVFRSRTGQTGRQAVDGSINELISTQHKQPRELLGTTINFSTPVRAMLCTPSSLHPSESGSPRRVKLADISQDLFATPLRTPLPKHLRSQLLSCNSTVAFEDGDLSDAEKVYAECGQQCPLPWEECILPHRMKQCVKIGEGTFGEVFSTTNASGDTVALKIIPVEGSEKVNGEDQKTLGEILHEIIISKELSSLKEKLQNKTHGFIGLNDLHCVQGCYPPDFLNAWDIFDQKKGSENDRPDFFEKDQLFIILEFEFGGMDLENSNGTFTAGTSTGATCWSKQPSRRRGASS</sequence>
<dbReference type="PROSITE" id="PS00107">
    <property type="entry name" value="PROTEIN_KINASE_ATP"/>
    <property type="match status" value="1"/>
</dbReference>
<dbReference type="PANTHER" id="PTHR24419">
    <property type="entry name" value="INTERLEUKIN-1 RECEPTOR-ASSOCIATED KINASE"/>
    <property type="match status" value="1"/>
</dbReference>
<feature type="region of interest" description="Disordered" evidence="2">
    <location>
        <begin position="286"/>
        <end position="306"/>
    </location>
</feature>
<dbReference type="GO" id="GO:0000278">
    <property type="term" value="P:mitotic cell cycle"/>
    <property type="evidence" value="ECO:0007669"/>
    <property type="project" value="TreeGrafter"/>
</dbReference>
<dbReference type="GO" id="GO:0005737">
    <property type="term" value="C:cytoplasm"/>
    <property type="evidence" value="ECO:0007669"/>
    <property type="project" value="TreeGrafter"/>
</dbReference>
<feature type="region of interest" description="Disordered" evidence="2">
    <location>
        <begin position="509"/>
        <end position="557"/>
    </location>
</feature>
<evidence type="ECO:0000256" key="1">
    <source>
        <dbReference type="PROSITE-ProRule" id="PRU10141"/>
    </source>
</evidence>
<name>A0A5J5DNR0_9PERO</name>
<keyword evidence="1" id="KW-0067">ATP-binding</keyword>
<evidence type="ECO:0000313" key="4">
    <source>
        <dbReference type="EMBL" id="KAA8594828.1"/>
    </source>
</evidence>